<name>A0A3R7NK37_TRYRA</name>
<proteinExistence type="predicted"/>
<feature type="region of interest" description="Disordered" evidence="1">
    <location>
        <begin position="33"/>
        <end position="68"/>
    </location>
</feature>
<feature type="compositionally biased region" description="Polar residues" evidence="1">
    <location>
        <begin position="40"/>
        <end position="67"/>
    </location>
</feature>
<evidence type="ECO:0000313" key="2">
    <source>
        <dbReference type="EMBL" id="RNF07674.1"/>
    </source>
</evidence>
<gene>
    <name evidence="2" type="ORF">TraAM80_03196</name>
</gene>
<feature type="region of interest" description="Disordered" evidence="1">
    <location>
        <begin position="81"/>
        <end position="102"/>
    </location>
</feature>
<dbReference type="EMBL" id="MKGL01000081">
    <property type="protein sequence ID" value="RNF07674.1"/>
    <property type="molecule type" value="Genomic_DNA"/>
</dbReference>
<comment type="caution">
    <text evidence="2">The sequence shown here is derived from an EMBL/GenBank/DDBJ whole genome shotgun (WGS) entry which is preliminary data.</text>
</comment>
<feature type="compositionally biased region" description="Basic residues" evidence="1">
    <location>
        <begin position="81"/>
        <end position="90"/>
    </location>
</feature>
<dbReference type="GeneID" id="40327129"/>
<dbReference type="Proteomes" id="UP000283634">
    <property type="component" value="Unassembled WGS sequence"/>
</dbReference>
<evidence type="ECO:0000313" key="3">
    <source>
        <dbReference type="Proteomes" id="UP000283634"/>
    </source>
</evidence>
<dbReference type="AlphaFoldDB" id="A0A3R7NK37"/>
<reference evidence="2 3" key="1">
    <citation type="journal article" date="2018" name="BMC Genomics">
        <title>Genomic comparison of Trypanosoma conorhini and Trypanosoma rangeli to Trypanosoma cruzi strains of high and low virulence.</title>
        <authorList>
            <person name="Bradwell K.R."/>
            <person name="Koparde V.N."/>
            <person name="Matveyev A.V."/>
            <person name="Serrano M.G."/>
            <person name="Alves J.M."/>
            <person name="Parikh H."/>
            <person name="Huang B."/>
            <person name="Lee V."/>
            <person name="Espinosa-Alvarez O."/>
            <person name="Ortiz P.A."/>
            <person name="Costa-Martins A.G."/>
            <person name="Teixeira M.M."/>
            <person name="Buck G.A."/>
        </authorList>
    </citation>
    <scope>NUCLEOTIDE SEQUENCE [LARGE SCALE GENOMIC DNA]</scope>
    <source>
        <strain evidence="2 3">AM80</strain>
    </source>
</reference>
<organism evidence="2 3">
    <name type="scientific">Trypanosoma rangeli</name>
    <dbReference type="NCBI Taxonomy" id="5698"/>
    <lineage>
        <taxon>Eukaryota</taxon>
        <taxon>Discoba</taxon>
        <taxon>Euglenozoa</taxon>
        <taxon>Kinetoplastea</taxon>
        <taxon>Metakinetoplastina</taxon>
        <taxon>Trypanosomatida</taxon>
        <taxon>Trypanosomatidae</taxon>
        <taxon>Trypanosoma</taxon>
        <taxon>Herpetosoma</taxon>
    </lineage>
</organism>
<sequence length="131" mass="14228">MTTDNASAGFELNAARCASESSAAQKGEHWGVAGTLRPPTLQNGLSQSVRAPVPSSQTPYAAGTSTPVGLRVSRRKQFMWPRHHRAKLRGRPVSSNTSPYHPRHWRIPRAEEVTPASSRPTTIIYAVAAVM</sequence>
<dbReference type="RefSeq" id="XP_029239960.1">
    <property type="nucleotide sequence ID" value="XM_029380173.1"/>
</dbReference>
<keyword evidence="3" id="KW-1185">Reference proteome</keyword>
<evidence type="ECO:0000256" key="1">
    <source>
        <dbReference type="SAM" id="MobiDB-lite"/>
    </source>
</evidence>
<accession>A0A3R7NK37</accession>
<protein>
    <submittedName>
        <fullName evidence="2">Uncharacterized protein</fullName>
    </submittedName>
</protein>